<dbReference type="EMBL" id="AWWV01009000">
    <property type="protein sequence ID" value="OMO88426.1"/>
    <property type="molecule type" value="Genomic_DNA"/>
</dbReference>
<accession>A0A1R3J0W3</accession>
<dbReference type="AlphaFoldDB" id="A0A1R3J0W3"/>
<reference evidence="1 2" key="1">
    <citation type="submission" date="2013-09" db="EMBL/GenBank/DDBJ databases">
        <title>Corchorus capsularis genome sequencing.</title>
        <authorList>
            <person name="Alam M."/>
            <person name="Haque M.S."/>
            <person name="Islam M.S."/>
            <person name="Emdad E.M."/>
            <person name="Islam M.M."/>
            <person name="Ahmed B."/>
            <person name="Halim A."/>
            <person name="Hossen Q.M.M."/>
            <person name="Hossain M.Z."/>
            <person name="Ahmed R."/>
            <person name="Khan M.M."/>
            <person name="Islam R."/>
            <person name="Rashid M.M."/>
            <person name="Khan S.A."/>
            <person name="Rahman M.S."/>
            <person name="Alam M."/>
        </authorList>
    </citation>
    <scope>NUCLEOTIDE SEQUENCE [LARGE SCALE GENOMIC DNA]</scope>
    <source>
        <strain evidence="2">cv. CVL-1</strain>
        <tissue evidence="1">Whole seedling</tissue>
    </source>
</reference>
<sequence>MPTPTVEFSSRDTVSDMLNGFIELLQSQCQISYPPTRLASSNELRQDPSLVTIVKIILKFVEDYTPLGTNDSVLLRFWLGVMGNLDMDSFNVPVILNDDLILEQLYTRGAADSWPPQLSLQDCYTQIIDFNATERVVDMDIVGEQRTGSSSPVHQHLQLLYILASI</sequence>
<evidence type="ECO:0000313" key="2">
    <source>
        <dbReference type="Proteomes" id="UP000188268"/>
    </source>
</evidence>
<name>A0A1R3J0W3_COCAP</name>
<dbReference type="Proteomes" id="UP000188268">
    <property type="component" value="Unassembled WGS sequence"/>
</dbReference>
<comment type="caution">
    <text evidence="1">The sequence shown here is derived from an EMBL/GenBank/DDBJ whole genome shotgun (WGS) entry which is preliminary data.</text>
</comment>
<protein>
    <submittedName>
        <fullName evidence="1">Uncharacterized protein</fullName>
    </submittedName>
</protein>
<gene>
    <name evidence="1" type="ORF">CCACVL1_08394</name>
</gene>
<proteinExistence type="predicted"/>
<organism evidence="1 2">
    <name type="scientific">Corchorus capsularis</name>
    <name type="common">Jute</name>
    <dbReference type="NCBI Taxonomy" id="210143"/>
    <lineage>
        <taxon>Eukaryota</taxon>
        <taxon>Viridiplantae</taxon>
        <taxon>Streptophyta</taxon>
        <taxon>Embryophyta</taxon>
        <taxon>Tracheophyta</taxon>
        <taxon>Spermatophyta</taxon>
        <taxon>Magnoliopsida</taxon>
        <taxon>eudicotyledons</taxon>
        <taxon>Gunneridae</taxon>
        <taxon>Pentapetalae</taxon>
        <taxon>rosids</taxon>
        <taxon>malvids</taxon>
        <taxon>Malvales</taxon>
        <taxon>Malvaceae</taxon>
        <taxon>Grewioideae</taxon>
        <taxon>Apeibeae</taxon>
        <taxon>Corchorus</taxon>
    </lineage>
</organism>
<dbReference type="Gramene" id="OMO88426">
    <property type="protein sequence ID" value="OMO88426"/>
    <property type="gene ID" value="CCACVL1_08394"/>
</dbReference>
<evidence type="ECO:0000313" key="1">
    <source>
        <dbReference type="EMBL" id="OMO88426.1"/>
    </source>
</evidence>
<keyword evidence="2" id="KW-1185">Reference proteome</keyword>